<reference evidence="1" key="1">
    <citation type="submission" date="2020-04" db="EMBL/GenBank/DDBJ databases">
        <authorList>
            <person name="Chiriac C."/>
            <person name="Salcher M."/>
            <person name="Ghai R."/>
            <person name="Kavagutti S V."/>
        </authorList>
    </citation>
    <scope>NUCLEOTIDE SEQUENCE</scope>
</reference>
<proteinExistence type="predicted"/>
<organism evidence="1">
    <name type="scientific">uncultured Caudovirales phage</name>
    <dbReference type="NCBI Taxonomy" id="2100421"/>
    <lineage>
        <taxon>Viruses</taxon>
        <taxon>Duplodnaviria</taxon>
        <taxon>Heunggongvirae</taxon>
        <taxon>Uroviricota</taxon>
        <taxon>Caudoviricetes</taxon>
        <taxon>Peduoviridae</taxon>
        <taxon>Maltschvirus</taxon>
        <taxon>Maltschvirus maltsch</taxon>
    </lineage>
</organism>
<accession>A0A6J5NE20</accession>
<name>A0A6J5NE20_9CAUD</name>
<sequence length="94" mass="10079">MAQNTTLTIPANTWTQLTDADVTAITFQNVGGSHILIKATTDATVPTNASGAIRYNPGQGERNVSLADLFPGLAARDRVWAWAENNTPIFVSHL</sequence>
<dbReference type="EMBL" id="LR796657">
    <property type="protein sequence ID" value="CAB4157133.1"/>
    <property type="molecule type" value="Genomic_DNA"/>
</dbReference>
<evidence type="ECO:0000313" key="1">
    <source>
        <dbReference type="EMBL" id="CAB4157133.1"/>
    </source>
</evidence>
<gene>
    <name evidence="1" type="ORF">UFOVP681_3</name>
</gene>
<protein>
    <submittedName>
        <fullName evidence="1">Uncharacterized protein</fullName>
    </submittedName>
</protein>